<dbReference type="GO" id="GO:0016787">
    <property type="term" value="F:hydrolase activity"/>
    <property type="evidence" value="ECO:0007669"/>
    <property type="project" value="UniProtKB-KW"/>
</dbReference>
<evidence type="ECO:0000313" key="3">
    <source>
        <dbReference type="EMBL" id="MBB5059270.1"/>
    </source>
</evidence>
<keyword evidence="3" id="KW-0378">Hydrolase</keyword>
<proteinExistence type="inferred from homology"/>
<organism evidence="3 4">
    <name type="scientific">Granulicella aggregans</name>
    <dbReference type="NCBI Taxonomy" id="474949"/>
    <lineage>
        <taxon>Bacteria</taxon>
        <taxon>Pseudomonadati</taxon>
        <taxon>Acidobacteriota</taxon>
        <taxon>Terriglobia</taxon>
        <taxon>Terriglobales</taxon>
        <taxon>Acidobacteriaceae</taxon>
        <taxon>Granulicella</taxon>
    </lineage>
</organism>
<dbReference type="InterPro" id="IPR032466">
    <property type="entry name" value="Metal_Hydrolase"/>
</dbReference>
<name>A0A7W8E6I2_9BACT</name>
<comment type="caution">
    <text evidence="3">The sequence shown here is derived from an EMBL/GenBank/DDBJ whole genome shotgun (WGS) entry which is preliminary data.</text>
</comment>
<evidence type="ECO:0000259" key="2">
    <source>
        <dbReference type="Pfam" id="PF04909"/>
    </source>
</evidence>
<dbReference type="RefSeq" id="WP_246409303.1">
    <property type="nucleotide sequence ID" value="NZ_JACHIP010000005.1"/>
</dbReference>
<comment type="similarity">
    <text evidence="1">Belongs to the metallo-dependent hydrolases superfamily.</text>
</comment>
<evidence type="ECO:0000256" key="1">
    <source>
        <dbReference type="ARBA" id="ARBA00038310"/>
    </source>
</evidence>
<keyword evidence="4" id="KW-1185">Reference proteome</keyword>
<dbReference type="AlphaFoldDB" id="A0A7W8E6I2"/>
<dbReference type="EMBL" id="JACHIP010000005">
    <property type="protein sequence ID" value="MBB5059270.1"/>
    <property type="molecule type" value="Genomic_DNA"/>
</dbReference>
<dbReference type="InterPro" id="IPR052350">
    <property type="entry name" value="Metallo-dep_Lactonases"/>
</dbReference>
<accession>A0A7W8E6I2</accession>
<dbReference type="PANTHER" id="PTHR43569:SF2">
    <property type="entry name" value="AMIDOHYDROLASE-RELATED DOMAIN-CONTAINING PROTEIN"/>
    <property type="match status" value="1"/>
</dbReference>
<dbReference type="Gene3D" id="3.20.20.140">
    <property type="entry name" value="Metal-dependent hydrolases"/>
    <property type="match status" value="1"/>
</dbReference>
<dbReference type="Pfam" id="PF04909">
    <property type="entry name" value="Amidohydro_2"/>
    <property type="match status" value="1"/>
</dbReference>
<sequence>MAPRVLMATKINRREFLKSSAYIGGVLTTGEIFAPTPPRIPIIDTHIHLFDPTRPGGVPWPEPSDTVLYKPALPDRYQKLANSFKVVGAIAIEASPLPKDNDWLLATAKKNPLMVGIIGDLVPSSPEFASELERLHEDPLFLGLRYGNLWNRNLVDDVKRAGFMDGLKMVSKAGVVFESANPNPALVATLAEIASRIPDLTIVVDHLPHAASPADPVAKAAYIDSLRRLGNAPRAFIKLSEIPTEKNGTVPTNVSFYKDTLDELWNIFGEDKVLFGSDWPNSDHVLAYLETVSILKDYAAGKSHIAQEKLFWRNSIDAYRWHPRLPSQPR</sequence>
<evidence type="ECO:0000313" key="4">
    <source>
        <dbReference type="Proteomes" id="UP000540989"/>
    </source>
</evidence>
<gene>
    <name evidence="3" type="ORF">HDF16_003993</name>
</gene>
<dbReference type="Proteomes" id="UP000540989">
    <property type="component" value="Unassembled WGS sequence"/>
</dbReference>
<dbReference type="PANTHER" id="PTHR43569">
    <property type="entry name" value="AMIDOHYDROLASE"/>
    <property type="match status" value="1"/>
</dbReference>
<protein>
    <submittedName>
        <fullName evidence="3">Putative TIM-barrel fold metal-dependent hydrolase</fullName>
    </submittedName>
</protein>
<reference evidence="3 4" key="1">
    <citation type="submission" date="2020-08" db="EMBL/GenBank/DDBJ databases">
        <title>Genomic Encyclopedia of Type Strains, Phase IV (KMG-V): Genome sequencing to study the core and pangenomes of soil and plant-associated prokaryotes.</title>
        <authorList>
            <person name="Whitman W."/>
        </authorList>
    </citation>
    <scope>NUCLEOTIDE SEQUENCE [LARGE SCALE GENOMIC DNA]</scope>
    <source>
        <strain evidence="3 4">M8UP14</strain>
    </source>
</reference>
<dbReference type="InterPro" id="IPR006680">
    <property type="entry name" value="Amidohydro-rel"/>
</dbReference>
<dbReference type="SUPFAM" id="SSF51556">
    <property type="entry name" value="Metallo-dependent hydrolases"/>
    <property type="match status" value="1"/>
</dbReference>
<feature type="domain" description="Amidohydrolase-related" evidence="2">
    <location>
        <begin position="43"/>
        <end position="320"/>
    </location>
</feature>